<evidence type="ECO:0000313" key="1">
    <source>
        <dbReference type="EMBL" id="RPD54844.1"/>
    </source>
</evidence>
<keyword evidence="2" id="KW-1185">Reference proteome</keyword>
<organism evidence="1 2">
    <name type="scientific">Lentinus tigrinus ALCF2SS1-6</name>
    <dbReference type="NCBI Taxonomy" id="1328759"/>
    <lineage>
        <taxon>Eukaryota</taxon>
        <taxon>Fungi</taxon>
        <taxon>Dikarya</taxon>
        <taxon>Basidiomycota</taxon>
        <taxon>Agaricomycotina</taxon>
        <taxon>Agaricomycetes</taxon>
        <taxon>Polyporales</taxon>
        <taxon>Polyporaceae</taxon>
        <taxon>Lentinus</taxon>
    </lineage>
</organism>
<dbReference type="AlphaFoldDB" id="A0A5C2RU16"/>
<reference evidence="1" key="1">
    <citation type="journal article" date="2018" name="Genome Biol. Evol.">
        <title>Genomics and development of Lentinus tigrinus, a white-rot wood-decaying mushroom with dimorphic fruiting bodies.</title>
        <authorList>
            <person name="Wu B."/>
            <person name="Xu Z."/>
            <person name="Knudson A."/>
            <person name="Carlson A."/>
            <person name="Chen N."/>
            <person name="Kovaka S."/>
            <person name="LaButti K."/>
            <person name="Lipzen A."/>
            <person name="Pennachio C."/>
            <person name="Riley R."/>
            <person name="Schakwitz W."/>
            <person name="Umezawa K."/>
            <person name="Ohm R.A."/>
            <person name="Grigoriev I.V."/>
            <person name="Nagy L.G."/>
            <person name="Gibbons J."/>
            <person name="Hibbett D."/>
        </authorList>
    </citation>
    <scope>NUCLEOTIDE SEQUENCE [LARGE SCALE GENOMIC DNA]</scope>
    <source>
        <strain evidence="1">ALCF2SS1-6</strain>
    </source>
</reference>
<dbReference type="Proteomes" id="UP000313359">
    <property type="component" value="Unassembled WGS sequence"/>
</dbReference>
<protein>
    <submittedName>
        <fullName evidence="1">Uncharacterized protein</fullName>
    </submittedName>
</protein>
<proteinExistence type="predicted"/>
<evidence type="ECO:0000313" key="2">
    <source>
        <dbReference type="Proteomes" id="UP000313359"/>
    </source>
</evidence>
<sequence>MSLPLNSLHMPAILPAKFLGNRSNGFRVTVWVIQDLLEYGFSARGSTTVRSESNLVTYLHNVPPQ</sequence>
<gene>
    <name evidence="1" type="ORF">L227DRAFT_580203</name>
</gene>
<dbReference type="EMBL" id="ML122301">
    <property type="protein sequence ID" value="RPD54844.1"/>
    <property type="molecule type" value="Genomic_DNA"/>
</dbReference>
<accession>A0A5C2RU16</accession>
<name>A0A5C2RU16_9APHY</name>